<name>A0AA38CJK9_TAXCH</name>
<dbReference type="GO" id="GO:0048038">
    <property type="term" value="F:quinone binding"/>
    <property type="evidence" value="ECO:0007669"/>
    <property type="project" value="InterPro"/>
</dbReference>
<dbReference type="InterPro" id="IPR016182">
    <property type="entry name" value="Cu_amine_oxidase_N-reg"/>
</dbReference>
<gene>
    <name evidence="14" type="ORF">KI387_013458</name>
</gene>
<evidence type="ECO:0000256" key="2">
    <source>
        <dbReference type="ARBA" id="ARBA00022723"/>
    </source>
</evidence>
<evidence type="ECO:0000313" key="14">
    <source>
        <dbReference type="EMBL" id="KAH9301875.1"/>
    </source>
</evidence>
<keyword evidence="6" id="KW-1015">Disulfide bond</keyword>
<evidence type="ECO:0000256" key="8">
    <source>
        <dbReference type="PIRSR" id="PIRSR600269-51"/>
    </source>
</evidence>
<comment type="cofactor">
    <cofactor evidence="9">
        <name>Cu cation</name>
        <dbReference type="ChEBI" id="CHEBI:23378"/>
    </cofactor>
    <text evidence="9">Contains 1 topaquinone per subunit.</text>
</comment>
<keyword evidence="3 7" id="KW-0801">TPQ</keyword>
<dbReference type="Proteomes" id="UP000824469">
    <property type="component" value="Unassembled WGS sequence"/>
</dbReference>
<comment type="caution">
    <text evidence="14">The sequence shown here is derived from an EMBL/GenBank/DDBJ whole genome shotgun (WGS) entry which is preliminary data.</text>
</comment>
<feature type="modified residue" description="2',4',5'-topaquinone" evidence="8">
    <location>
        <position position="408"/>
    </location>
</feature>
<dbReference type="Gene3D" id="2.70.98.20">
    <property type="entry name" value="Copper amine oxidase, catalytic domain"/>
    <property type="match status" value="1"/>
</dbReference>
<dbReference type="GO" id="GO:0009308">
    <property type="term" value="P:amine metabolic process"/>
    <property type="evidence" value="ECO:0007669"/>
    <property type="project" value="UniProtKB-UniRule"/>
</dbReference>
<evidence type="ECO:0000256" key="7">
    <source>
        <dbReference type="PIRSR" id="PIRSR600269-50"/>
    </source>
</evidence>
<comment type="similarity">
    <text evidence="1 9">Belongs to the copper/topaquinone oxidase family.</text>
</comment>
<dbReference type="SUPFAM" id="SSF49998">
    <property type="entry name" value="Amine oxidase catalytic domain"/>
    <property type="match status" value="1"/>
</dbReference>
<dbReference type="InterPro" id="IPR015800">
    <property type="entry name" value="Cu_amine_oxidase_N2"/>
</dbReference>
<dbReference type="EMBL" id="JAHRHJ020000009">
    <property type="protein sequence ID" value="KAH9301875.1"/>
    <property type="molecule type" value="Genomic_DNA"/>
</dbReference>
<dbReference type="PANTHER" id="PTHR10638:SF71">
    <property type="entry name" value="AMINE OXIDASE"/>
    <property type="match status" value="1"/>
</dbReference>
<sequence>MRTSIMLLSLVMVALSLSAGEEELHPLDPLTSSEISHVRELVILKSKLGRLHMKNISFQYMGLEAPEKEAVYQWKRGSSPLPPRMAFVIARIPGETHKLLLDITSKTVVYDKVYHGFGYPIFTIEEQTKAIGLPMEYPPFIQSIKNRGLDMKSVVCGTFSVGWFGEKKQGNRIINVQCFYRNGTVNIYAMPIEGVTVVVDLDEQKIVGYMDRLKIAMPEAKRTDYRRSRQKPPFGLKTNPISIEQPEGPSFKLHGHIVEWANWKFHVGFDLKAGPVISTADVYDEEKRRFRSVMYRGFVSELFVPYMDPSQEWYYKTYFDNGEFGLGLYSFELDPLNDCPRNAQYMDAFYAGADGKPVVKEKVFCIFERYAGDVSWRHTETGIPDLLIREVRPQVTLVVRMVATVGNYDYILDWEFKKSGDIRVNVGLSGILEFKATDFTHVDQIQIESEDIYGNLLAENTIGVFHDHFLTFHLDMDVDGTQNSFVKAMMKRKNVTDGQSPRKSYWTVEKQVAKTENDAKIQFHLKKPADLLIVNPTRKTKLGNEVGYRLAPGSTAASLLAPDDYPQIRAAFTNNQVWVSPYKRREQWAGGEYMDQSRGDDTLAVWTNMNRDIEKEDIVLWYTVGLHHIPYQEDFPVMPTLSEGFELKPANFFERNPILNLEAMVNATFTKCTPSH</sequence>
<feature type="chain" id="PRO_5041405751" description="Amine oxidase" evidence="10">
    <location>
        <begin position="21"/>
        <end position="676"/>
    </location>
</feature>
<proteinExistence type="inferred from homology"/>
<dbReference type="InterPro" id="IPR036460">
    <property type="entry name" value="Cu_amine_oxidase_C_sf"/>
</dbReference>
<accession>A0AA38CJK9</accession>
<dbReference type="InterPro" id="IPR015802">
    <property type="entry name" value="Cu_amine_oxidase_N3"/>
</dbReference>
<comment type="PTM">
    <text evidence="8 9">Topaquinone (TPQ) is generated by copper-dependent autoxidation of a specific tyrosyl residue.</text>
</comment>
<dbReference type="PROSITE" id="PS01165">
    <property type="entry name" value="COPPER_AMINE_OXID_2"/>
    <property type="match status" value="1"/>
</dbReference>
<evidence type="ECO:0000256" key="6">
    <source>
        <dbReference type="ARBA" id="ARBA00023157"/>
    </source>
</evidence>
<organism evidence="14 15">
    <name type="scientific">Taxus chinensis</name>
    <name type="common">Chinese yew</name>
    <name type="synonym">Taxus wallichiana var. chinensis</name>
    <dbReference type="NCBI Taxonomy" id="29808"/>
    <lineage>
        <taxon>Eukaryota</taxon>
        <taxon>Viridiplantae</taxon>
        <taxon>Streptophyta</taxon>
        <taxon>Embryophyta</taxon>
        <taxon>Tracheophyta</taxon>
        <taxon>Spermatophyta</taxon>
        <taxon>Pinopsida</taxon>
        <taxon>Pinidae</taxon>
        <taxon>Conifers II</taxon>
        <taxon>Cupressales</taxon>
        <taxon>Taxaceae</taxon>
        <taxon>Taxus</taxon>
    </lineage>
</organism>
<dbReference type="PANTHER" id="PTHR10638">
    <property type="entry name" value="COPPER AMINE OXIDASE"/>
    <property type="match status" value="1"/>
</dbReference>
<dbReference type="FunFam" id="2.70.98.20:FF:000004">
    <property type="entry name" value="Amine oxidase"/>
    <property type="match status" value="1"/>
</dbReference>
<dbReference type="PROSITE" id="PS01164">
    <property type="entry name" value="COPPER_AMINE_OXID_1"/>
    <property type="match status" value="1"/>
</dbReference>
<feature type="domain" description="Copper amine oxidase N3-terminal" evidence="13">
    <location>
        <begin position="120"/>
        <end position="212"/>
    </location>
</feature>
<dbReference type="InterPro" id="IPR000269">
    <property type="entry name" value="Cu_amine_oxidase"/>
</dbReference>
<dbReference type="OMA" id="LYAGGWY"/>
<dbReference type="SUPFAM" id="SSF54416">
    <property type="entry name" value="Amine oxidase N-terminal region"/>
    <property type="match status" value="2"/>
</dbReference>
<keyword evidence="2 9" id="KW-0479">Metal-binding</keyword>
<dbReference type="Gene3D" id="3.10.450.40">
    <property type="match status" value="2"/>
</dbReference>
<reference evidence="14 15" key="1">
    <citation type="journal article" date="2021" name="Nat. Plants">
        <title>The Taxus genome provides insights into paclitaxel biosynthesis.</title>
        <authorList>
            <person name="Xiong X."/>
            <person name="Gou J."/>
            <person name="Liao Q."/>
            <person name="Li Y."/>
            <person name="Zhou Q."/>
            <person name="Bi G."/>
            <person name="Li C."/>
            <person name="Du R."/>
            <person name="Wang X."/>
            <person name="Sun T."/>
            <person name="Guo L."/>
            <person name="Liang H."/>
            <person name="Lu P."/>
            <person name="Wu Y."/>
            <person name="Zhang Z."/>
            <person name="Ro D.K."/>
            <person name="Shang Y."/>
            <person name="Huang S."/>
            <person name="Yan J."/>
        </authorList>
    </citation>
    <scope>NUCLEOTIDE SEQUENCE [LARGE SCALE GENOMIC DNA]</scope>
    <source>
        <strain evidence="14">Ta-2019</strain>
    </source>
</reference>
<dbReference type="InterPro" id="IPR015798">
    <property type="entry name" value="Cu_amine_oxidase_C"/>
</dbReference>
<feature type="domain" description="Copper amine oxidase N2-terminal" evidence="12">
    <location>
        <begin position="25"/>
        <end position="109"/>
    </location>
</feature>
<keyword evidence="4 9" id="KW-0560">Oxidoreductase</keyword>
<evidence type="ECO:0000259" key="12">
    <source>
        <dbReference type="Pfam" id="PF02727"/>
    </source>
</evidence>
<dbReference type="InterPro" id="IPR049947">
    <property type="entry name" value="Cu_Am_Ox_Cu-bd"/>
</dbReference>
<dbReference type="FunFam" id="3.10.450.40:FF:000005">
    <property type="entry name" value="Amine oxidase"/>
    <property type="match status" value="1"/>
</dbReference>
<feature type="active site" description="Schiff-base intermediate with substrate; via topaquinone" evidence="7">
    <location>
        <position position="408"/>
    </location>
</feature>
<keyword evidence="15" id="KW-1185">Reference proteome</keyword>
<keyword evidence="5 9" id="KW-0186">Copper</keyword>
<dbReference type="GO" id="GO:0008131">
    <property type="term" value="F:primary methylamine oxidase activity"/>
    <property type="evidence" value="ECO:0007669"/>
    <property type="project" value="InterPro"/>
</dbReference>
<dbReference type="EC" id="1.4.3.-" evidence="9"/>
<evidence type="ECO:0000256" key="5">
    <source>
        <dbReference type="ARBA" id="ARBA00023008"/>
    </source>
</evidence>
<evidence type="ECO:0000256" key="1">
    <source>
        <dbReference type="ARBA" id="ARBA00007983"/>
    </source>
</evidence>
<dbReference type="InterPro" id="IPR049948">
    <property type="entry name" value="Cu_Am_ox_TPQ-bd"/>
</dbReference>
<dbReference type="Pfam" id="PF02727">
    <property type="entry name" value="Cu_amine_oxidN2"/>
    <property type="match status" value="1"/>
</dbReference>
<evidence type="ECO:0000259" key="11">
    <source>
        <dbReference type="Pfam" id="PF01179"/>
    </source>
</evidence>
<evidence type="ECO:0000313" key="15">
    <source>
        <dbReference type="Proteomes" id="UP000824469"/>
    </source>
</evidence>
<evidence type="ECO:0000256" key="4">
    <source>
        <dbReference type="ARBA" id="ARBA00023002"/>
    </source>
</evidence>
<evidence type="ECO:0000259" key="13">
    <source>
        <dbReference type="Pfam" id="PF02728"/>
    </source>
</evidence>
<feature type="domain" description="Copper amine oxidase catalytic" evidence="11">
    <location>
        <begin position="242"/>
        <end position="658"/>
    </location>
</feature>
<dbReference type="Pfam" id="PF02728">
    <property type="entry name" value="Cu_amine_oxidN3"/>
    <property type="match status" value="1"/>
</dbReference>
<evidence type="ECO:0000256" key="9">
    <source>
        <dbReference type="RuleBase" id="RU000672"/>
    </source>
</evidence>
<evidence type="ECO:0000256" key="10">
    <source>
        <dbReference type="SAM" id="SignalP"/>
    </source>
</evidence>
<dbReference type="AlphaFoldDB" id="A0AA38CJK9"/>
<protein>
    <recommendedName>
        <fullName evidence="9">Amine oxidase</fullName>
        <ecNumber evidence="9">1.4.3.-</ecNumber>
    </recommendedName>
</protein>
<dbReference type="GO" id="GO:0005507">
    <property type="term" value="F:copper ion binding"/>
    <property type="evidence" value="ECO:0007669"/>
    <property type="project" value="InterPro"/>
</dbReference>
<feature type="active site" description="Proton acceptor" evidence="7">
    <location>
        <position position="320"/>
    </location>
</feature>
<dbReference type="Pfam" id="PF01179">
    <property type="entry name" value="Cu_amine_oxid"/>
    <property type="match status" value="1"/>
</dbReference>
<evidence type="ECO:0000256" key="3">
    <source>
        <dbReference type="ARBA" id="ARBA00022772"/>
    </source>
</evidence>
<keyword evidence="10" id="KW-0732">Signal</keyword>
<feature type="signal peptide" evidence="10">
    <location>
        <begin position="1"/>
        <end position="20"/>
    </location>
</feature>